<feature type="domain" description="PASTA" evidence="13">
    <location>
        <begin position="640"/>
        <end position="708"/>
    </location>
</feature>
<gene>
    <name evidence="14" type="ORF">A605_09540</name>
</gene>
<feature type="domain" description="PASTA" evidence="13">
    <location>
        <begin position="709"/>
        <end position="767"/>
    </location>
</feature>
<evidence type="ECO:0000259" key="13">
    <source>
        <dbReference type="PROSITE" id="PS51178"/>
    </source>
</evidence>
<dbReference type="Proteomes" id="UP000011723">
    <property type="component" value="Chromosome"/>
</dbReference>
<dbReference type="InterPro" id="IPR005543">
    <property type="entry name" value="PASTA_dom"/>
</dbReference>
<dbReference type="PANTHER" id="PTHR43289">
    <property type="entry name" value="MITOGEN-ACTIVATED PROTEIN KINASE KINASE KINASE 20-RELATED"/>
    <property type="match status" value="1"/>
</dbReference>
<comment type="catalytic activity">
    <reaction evidence="8">
        <text>L-threonyl-[protein] + ATP = O-phospho-L-threonyl-[protein] + ADP + H(+)</text>
        <dbReference type="Rhea" id="RHEA:46608"/>
        <dbReference type="Rhea" id="RHEA-COMP:11060"/>
        <dbReference type="Rhea" id="RHEA-COMP:11605"/>
        <dbReference type="ChEBI" id="CHEBI:15378"/>
        <dbReference type="ChEBI" id="CHEBI:30013"/>
        <dbReference type="ChEBI" id="CHEBI:30616"/>
        <dbReference type="ChEBI" id="CHEBI:61977"/>
        <dbReference type="ChEBI" id="CHEBI:456216"/>
        <dbReference type="EC" id="2.7.11.1"/>
    </reaction>
</comment>
<evidence type="ECO:0000256" key="1">
    <source>
        <dbReference type="ARBA" id="ARBA00012513"/>
    </source>
</evidence>
<dbReference type="PROSITE" id="PS51178">
    <property type="entry name" value="PASTA"/>
    <property type="match status" value="5"/>
</dbReference>
<dbReference type="CDD" id="cd06577">
    <property type="entry name" value="PASTA_pknB"/>
    <property type="match status" value="4"/>
</dbReference>
<dbReference type="GO" id="GO:0004674">
    <property type="term" value="F:protein serine/threonine kinase activity"/>
    <property type="evidence" value="ECO:0007669"/>
    <property type="project" value="UniProtKB-KW"/>
</dbReference>
<dbReference type="InterPro" id="IPR000719">
    <property type="entry name" value="Prot_kinase_dom"/>
</dbReference>
<keyword evidence="15" id="KW-1185">Reference proteome</keyword>
<dbReference type="PANTHER" id="PTHR43289:SF6">
    <property type="entry name" value="SERINE_THREONINE-PROTEIN KINASE NEKL-3"/>
    <property type="match status" value="1"/>
</dbReference>
<dbReference type="NCBIfam" id="NF033483">
    <property type="entry name" value="PknB_PASTA_kin"/>
    <property type="match status" value="1"/>
</dbReference>
<dbReference type="HOGENOM" id="CLU_000288_135_2_11"/>
<feature type="compositionally biased region" description="Basic and acidic residues" evidence="10">
    <location>
        <begin position="755"/>
        <end position="768"/>
    </location>
</feature>
<evidence type="ECO:0000259" key="12">
    <source>
        <dbReference type="PROSITE" id="PS50011"/>
    </source>
</evidence>
<evidence type="ECO:0000256" key="7">
    <source>
        <dbReference type="ARBA" id="ARBA00022840"/>
    </source>
</evidence>
<keyword evidence="7" id="KW-0067">ATP-binding</keyword>
<dbReference type="CDD" id="cd06576">
    <property type="entry name" value="PASTA_Pbp2x-like_1"/>
    <property type="match status" value="1"/>
</dbReference>
<keyword evidence="11" id="KW-0812">Transmembrane</keyword>
<proteinExistence type="predicted"/>
<name>M1NZH1_9CORY</name>
<dbReference type="GO" id="GO:0005524">
    <property type="term" value="F:ATP binding"/>
    <property type="evidence" value="ECO:0007669"/>
    <property type="project" value="UniProtKB-KW"/>
</dbReference>
<dbReference type="InterPro" id="IPR011009">
    <property type="entry name" value="Kinase-like_dom_sf"/>
</dbReference>
<evidence type="ECO:0000256" key="5">
    <source>
        <dbReference type="ARBA" id="ARBA00022741"/>
    </source>
</evidence>
<dbReference type="CDD" id="cd14014">
    <property type="entry name" value="STKc_PknB_like"/>
    <property type="match status" value="1"/>
</dbReference>
<dbReference type="eggNOG" id="COG2815">
    <property type="taxonomic scope" value="Bacteria"/>
</dbReference>
<feature type="domain" description="PASTA" evidence="13">
    <location>
        <begin position="572"/>
        <end position="639"/>
    </location>
</feature>
<dbReference type="EMBL" id="CP003697">
    <property type="protein sequence ID" value="AGF72910.1"/>
    <property type="molecule type" value="Genomic_DNA"/>
</dbReference>
<keyword evidence="2" id="KW-0723">Serine/threonine-protein kinase</keyword>
<evidence type="ECO:0000256" key="4">
    <source>
        <dbReference type="ARBA" id="ARBA00022737"/>
    </source>
</evidence>
<evidence type="ECO:0000256" key="11">
    <source>
        <dbReference type="SAM" id="Phobius"/>
    </source>
</evidence>
<keyword evidence="4" id="KW-0677">Repeat</keyword>
<keyword evidence="6 14" id="KW-0418">Kinase</keyword>
<feature type="compositionally biased region" description="Pro residues" evidence="10">
    <location>
        <begin position="349"/>
        <end position="367"/>
    </location>
</feature>
<dbReference type="PATRIC" id="fig|1121362.3.peg.1929"/>
<comment type="catalytic activity">
    <reaction evidence="9">
        <text>L-seryl-[protein] + ATP = O-phospho-L-seryl-[protein] + ADP + H(+)</text>
        <dbReference type="Rhea" id="RHEA:17989"/>
        <dbReference type="Rhea" id="RHEA-COMP:9863"/>
        <dbReference type="Rhea" id="RHEA-COMP:11604"/>
        <dbReference type="ChEBI" id="CHEBI:15378"/>
        <dbReference type="ChEBI" id="CHEBI:29999"/>
        <dbReference type="ChEBI" id="CHEBI:30616"/>
        <dbReference type="ChEBI" id="CHEBI:83421"/>
        <dbReference type="ChEBI" id="CHEBI:456216"/>
        <dbReference type="EC" id="2.7.11.1"/>
    </reaction>
</comment>
<evidence type="ECO:0000256" key="9">
    <source>
        <dbReference type="ARBA" id="ARBA00048679"/>
    </source>
</evidence>
<dbReference type="RefSeq" id="WP_015401329.1">
    <property type="nucleotide sequence ID" value="NC_020302.1"/>
</dbReference>
<dbReference type="Gene3D" id="1.10.510.10">
    <property type="entry name" value="Transferase(Phosphotransferase) domain 1"/>
    <property type="match status" value="1"/>
</dbReference>
<dbReference type="STRING" id="1121362.A605_09540"/>
<organism evidence="14 15">
    <name type="scientific">Corynebacterium halotolerans YIM 70093 = DSM 44683</name>
    <dbReference type="NCBI Taxonomy" id="1121362"/>
    <lineage>
        <taxon>Bacteria</taxon>
        <taxon>Bacillati</taxon>
        <taxon>Actinomycetota</taxon>
        <taxon>Actinomycetes</taxon>
        <taxon>Mycobacteriales</taxon>
        <taxon>Corynebacteriaceae</taxon>
        <taxon>Corynebacterium</taxon>
    </lineage>
</organism>
<evidence type="ECO:0000256" key="6">
    <source>
        <dbReference type="ARBA" id="ARBA00022777"/>
    </source>
</evidence>
<keyword evidence="5" id="KW-0547">Nucleotide-binding</keyword>
<dbReference type="OrthoDB" id="9762169at2"/>
<dbReference type="PROSITE" id="PS00108">
    <property type="entry name" value="PROTEIN_KINASE_ST"/>
    <property type="match status" value="1"/>
</dbReference>
<evidence type="ECO:0000256" key="3">
    <source>
        <dbReference type="ARBA" id="ARBA00022679"/>
    </source>
</evidence>
<dbReference type="AlphaFoldDB" id="M1NZH1"/>
<feature type="region of interest" description="Disordered" evidence="10">
    <location>
        <begin position="733"/>
        <end position="768"/>
    </location>
</feature>
<dbReference type="Gene3D" id="3.30.10.20">
    <property type="match status" value="5"/>
</dbReference>
<evidence type="ECO:0000256" key="2">
    <source>
        <dbReference type="ARBA" id="ARBA00022527"/>
    </source>
</evidence>
<dbReference type="Pfam" id="PF00069">
    <property type="entry name" value="Pkinase"/>
    <property type="match status" value="1"/>
</dbReference>
<dbReference type="eggNOG" id="COG0515">
    <property type="taxonomic scope" value="Bacteria"/>
</dbReference>
<feature type="region of interest" description="Disordered" evidence="10">
    <location>
        <begin position="314"/>
        <end position="384"/>
    </location>
</feature>
<evidence type="ECO:0000256" key="10">
    <source>
        <dbReference type="SAM" id="MobiDB-lite"/>
    </source>
</evidence>
<dbReference type="InterPro" id="IPR008271">
    <property type="entry name" value="Ser/Thr_kinase_AS"/>
</dbReference>
<dbReference type="PROSITE" id="PS50011">
    <property type="entry name" value="PROTEIN_KINASE_DOM"/>
    <property type="match status" value="1"/>
</dbReference>
<dbReference type="EC" id="2.7.11.1" evidence="1"/>
<dbReference type="FunFam" id="3.30.200.20:FF:000035">
    <property type="entry name" value="Serine/threonine protein kinase Stk1"/>
    <property type="match status" value="1"/>
</dbReference>
<evidence type="ECO:0000313" key="15">
    <source>
        <dbReference type="Proteomes" id="UP000011723"/>
    </source>
</evidence>
<evidence type="ECO:0000313" key="14">
    <source>
        <dbReference type="EMBL" id="AGF72910.1"/>
    </source>
</evidence>
<feature type="domain" description="PASTA" evidence="13">
    <location>
        <begin position="505"/>
        <end position="571"/>
    </location>
</feature>
<dbReference type="Pfam" id="PF03793">
    <property type="entry name" value="PASTA"/>
    <property type="match status" value="5"/>
</dbReference>
<dbReference type="SUPFAM" id="SSF54184">
    <property type="entry name" value="Penicillin-binding protein 2x (pbp-2x), c-terminal domain"/>
    <property type="match status" value="1"/>
</dbReference>
<keyword evidence="3" id="KW-0808">Transferase</keyword>
<feature type="compositionally biased region" description="Acidic residues" evidence="10">
    <location>
        <begin position="375"/>
        <end position="384"/>
    </location>
</feature>
<dbReference type="SMART" id="SM00220">
    <property type="entry name" value="S_TKc"/>
    <property type="match status" value="1"/>
</dbReference>
<dbReference type="Gene3D" id="3.30.200.20">
    <property type="entry name" value="Phosphorylase Kinase, domain 1"/>
    <property type="match status" value="1"/>
</dbReference>
<accession>M1NZH1</accession>
<keyword evidence="11" id="KW-1133">Transmembrane helix</keyword>
<dbReference type="GO" id="GO:0045717">
    <property type="term" value="P:negative regulation of fatty acid biosynthetic process"/>
    <property type="evidence" value="ECO:0007669"/>
    <property type="project" value="UniProtKB-ARBA"/>
</dbReference>
<keyword evidence="11" id="KW-0472">Membrane</keyword>
<protein>
    <recommendedName>
        <fullName evidence="1">non-specific serine/threonine protein kinase</fullName>
        <ecNumber evidence="1">2.7.11.1</ecNumber>
    </recommendedName>
</protein>
<feature type="transmembrane region" description="Helical" evidence="11">
    <location>
        <begin position="415"/>
        <end position="436"/>
    </location>
</feature>
<dbReference type="SMART" id="SM00740">
    <property type="entry name" value="PASTA"/>
    <property type="match status" value="5"/>
</dbReference>
<feature type="domain" description="PASTA" evidence="13">
    <location>
        <begin position="438"/>
        <end position="504"/>
    </location>
</feature>
<feature type="domain" description="Protein kinase" evidence="12">
    <location>
        <begin position="14"/>
        <end position="281"/>
    </location>
</feature>
<reference evidence="14 15" key="1">
    <citation type="journal article" date="2012" name="Stand. Genomic Sci.">
        <title>Genome sequence of the halotolerant bacterium Corynebacterium halotolerans type strain YIM 70093(T) (= DSM 44683(T)).</title>
        <authorList>
            <person name="Ruckert C."/>
            <person name="Albersmeier A."/>
            <person name="Al-Dilaimi A."/>
            <person name="Niehaus K."/>
            <person name="Szczepanowski R."/>
            <person name="Kalinowski J."/>
        </authorList>
    </citation>
    <scope>NUCLEOTIDE SEQUENCE [LARGE SCALE GENOMIC DNA]</scope>
    <source>
        <strain evidence="14">YIM 70093</strain>
    </source>
</reference>
<evidence type="ECO:0000256" key="8">
    <source>
        <dbReference type="ARBA" id="ARBA00047899"/>
    </source>
</evidence>
<dbReference type="FunFam" id="1.10.510.10:FF:000021">
    <property type="entry name" value="Serine/threonine protein kinase"/>
    <property type="match status" value="1"/>
</dbReference>
<dbReference type="SUPFAM" id="SSF56112">
    <property type="entry name" value="Protein kinase-like (PK-like)"/>
    <property type="match status" value="1"/>
</dbReference>
<dbReference type="KEGG" id="chn:A605_09540"/>
<sequence length="768" mass="80097">MAQLTVGDVLEDRYRIDHPIARGGMSTVYRCVDLRLGRAVAAKVMDERYIDDHVFRTRFRREARAMAQLTHPNLVNVYDFGSDGDHLFLVMELITGGTLRELLAERGPMPPHAAAAVMRAVLTGLSVAHQAGMVHRDLKPDNILINGDSRVKLADFGLVRAASAATHSSDQIVGTVAYLSPEQVDGTEITPASDVYSAGVVLFELLTGTTPFSGDTQLGHAFARLNDDVPAPSTCIAGIPPLFDALVASATTRDPRERFSDAAEFLAALDDVAGELALPAFTVPVPRNSAAHRAAAVPTDTTDIVGPLEATGIIGPTAAAPDPTDETAVFGPVGPADTPSPSETSILPSGPPAPYPDPAAPQAPPAVPARREDTGDIDGDDAGDADATALSVAALNDPDLPVEPKPVTNRSRVGLVVWLVVIVALTAAVAVGAWWFGSGRYGEIPQVLGMDRVEAVATVEEAGFTTATRIVYSNEVPSDQIAGTEPPIGDRLVRGEEVTVLVSQGQPTVPDVPTGADVETYRSLAAERTLETATGEQVYSDSVPPGVIAETEPSPGEPVPIGSTVTVHVSRGPQPIDVPDVVGMDRSEARSVLEDAGLVVGSVTEEFSDDAPADQVTDVNPTAGTSLERGSEVDLVVSNAATVPDVTGMNSDEAEQAVEDAGFDVDVTRDNDETGSAADTVVKVSPAPGTHIDPAEVGDTEVVLTVPGRITVPSVTGMSLDEAEQTIEGAGLRFSKRGDGDGQVTSQEPAAGEVVNDRSRVRVRAEGD</sequence>
<feature type="compositionally biased region" description="Low complexity" evidence="10">
    <location>
        <begin position="316"/>
        <end position="328"/>
    </location>
</feature>